<reference evidence="4 5" key="1">
    <citation type="submission" date="2013-02" db="EMBL/GenBank/DDBJ databases">
        <title>The Genome Sequence of Lactobacillus catenaformis F0143.</title>
        <authorList>
            <consortium name="The Broad Institute Genome Sequencing Platform"/>
            <person name="Earl A."/>
            <person name="Ward D."/>
            <person name="Feldgarden M."/>
            <person name="Gevers D."/>
            <person name="Izard J."/>
            <person name="Blanton J.M."/>
            <person name="Mathney J."/>
            <person name="Dewhirst F.E."/>
            <person name="Young S.K."/>
            <person name="Zeng Q."/>
            <person name="Gargeya S."/>
            <person name="Fitzgerald M."/>
            <person name="Haas B."/>
            <person name="Abouelleil A."/>
            <person name="Alvarado L."/>
            <person name="Arachchi H.M."/>
            <person name="Berlin A."/>
            <person name="Chapman S.B."/>
            <person name="Gearin G."/>
            <person name="Goldberg J."/>
            <person name="Griggs A."/>
            <person name="Gujja S."/>
            <person name="Hansen M."/>
            <person name="Heiman D."/>
            <person name="Howarth C."/>
            <person name="Larimer J."/>
            <person name="Lui A."/>
            <person name="MacDonald P.J.P."/>
            <person name="McCowen C."/>
            <person name="Montmayeur A."/>
            <person name="Murphy C."/>
            <person name="Neiman D."/>
            <person name="Pearson M."/>
            <person name="Priest M."/>
            <person name="Roberts A."/>
            <person name="Saif S."/>
            <person name="Shea T."/>
            <person name="Sisk P."/>
            <person name="Stolte C."/>
            <person name="Sykes S."/>
            <person name="Wortman J."/>
            <person name="Nusbaum C."/>
            <person name="Birren B."/>
        </authorList>
    </citation>
    <scope>NUCLEOTIDE SEQUENCE [LARGE SCALE GENOMIC DNA]</scope>
    <source>
        <strain evidence="4 5">OT 569</strain>
    </source>
</reference>
<dbReference type="RefSeq" id="WP_004804383.1">
    <property type="nucleotide sequence ID" value="NZ_KB446651.1"/>
</dbReference>
<dbReference type="InterPro" id="IPR013196">
    <property type="entry name" value="HTH_11"/>
</dbReference>
<evidence type="ECO:0000256" key="1">
    <source>
        <dbReference type="ARBA" id="ARBA00022737"/>
    </source>
</evidence>
<dbReference type="SUPFAM" id="SSF63520">
    <property type="entry name" value="PTS-regulatory domain, PRD"/>
    <property type="match status" value="1"/>
</dbReference>
<evidence type="ECO:0000313" key="5">
    <source>
        <dbReference type="Proteomes" id="UP000011758"/>
    </source>
</evidence>
<dbReference type="PANTHER" id="PTHR30185">
    <property type="entry name" value="CRYPTIC BETA-GLUCOSIDE BGL OPERON ANTITERMINATOR"/>
    <property type="match status" value="1"/>
</dbReference>
<name>M2Q0S3_9FIRM</name>
<dbReference type="Pfam" id="PF08279">
    <property type="entry name" value="HTH_11"/>
    <property type="match status" value="1"/>
</dbReference>
<dbReference type="InterPro" id="IPR036390">
    <property type="entry name" value="WH_DNA-bd_sf"/>
</dbReference>
<dbReference type="Gene3D" id="1.10.1790.10">
    <property type="entry name" value="PRD domain"/>
    <property type="match status" value="1"/>
</dbReference>
<dbReference type="SUPFAM" id="SSF46785">
    <property type="entry name" value="Winged helix' DNA-binding domain"/>
    <property type="match status" value="1"/>
</dbReference>
<dbReference type="Gene3D" id="1.10.10.10">
    <property type="entry name" value="Winged helix-like DNA-binding domain superfamily/Winged helix DNA-binding domain"/>
    <property type="match status" value="1"/>
</dbReference>
<evidence type="ECO:0008006" key="6">
    <source>
        <dbReference type="Google" id="ProtNLM"/>
    </source>
</evidence>
<dbReference type="InterPro" id="IPR036634">
    <property type="entry name" value="PRD_sf"/>
</dbReference>
<protein>
    <recommendedName>
        <fullName evidence="6">HTH deoR-type domain-containing protein</fullName>
    </recommendedName>
</protein>
<dbReference type="AlphaFoldDB" id="M2Q0S3"/>
<dbReference type="InterPro" id="IPR011608">
    <property type="entry name" value="PRD"/>
</dbReference>
<organism evidence="4 5">
    <name type="scientific">Eggerthia catenaformis OT 569 = DSM 20559</name>
    <dbReference type="NCBI Taxonomy" id="999415"/>
    <lineage>
        <taxon>Bacteria</taxon>
        <taxon>Bacillati</taxon>
        <taxon>Bacillota</taxon>
        <taxon>Erysipelotrichia</taxon>
        <taxon>Erysipelotrichales</taxon>
        <taxon>Coprobacillaceae</taxon>
        <taxon>Eggerthia</taxon>
    </lineage>
</organism>
<sequence>MNKRQRNIIDILRDNNDWITGKRLSEMLNVSDRTVRTDILKINEEYHQLLIIASRRYSYRIDEKIFSRIGLVSEALIPQTSEERCKWILKELLLNDDINLINLEDKIFVSGFSIENDIQKIKRNISDFKTLSLKKSAKYLSLIDDEAEKRQLYKRLLNREIQGHFMNLNMIAELWTHFDILEVSRLFDMICEKYHYYVREDIYTMIMLHAGIAIERIMSHEFITHNCDEMFEDNQEYKVSECFFQKVSMNLKIPFVETEVIWFASLLRGKGNTLSCQNKKEILYLVRIKMK</sequence>
<dbReference type="Pfam" id="PF00874">
    <property type="entry name" value="PRD"/>
    <property type="match status" value="1"/>
</dbReference>
<dbReference type="STRING" id="999415.HMPREF9943_01843"/>
<evidence type="ECO:0000259" key="3">
    <source>
        <dbReference type="Pfam" id="PF08279"/>
    </source>
</evidence>
<keyword evidence="1" id="KW-0677">Repeat</keyword>
<dbReference type="InterPro" id="IPR036388">
    <property type="entry name" value="WH-like_DNA-bd_sf"/>
</dbReference>
<dbReference type="BioCyc" id="ECAT999415-HMP:GTTI-1908-MONOMER"/>
<dbReference type="GO" id="GO:0006355">
    <property type="term" value="P:regulation of DNA-templated transcription"/>
    <property type="evidence" value="ECO:0007669"/>
    <property type="project" value="InterPro"/>
</dbReference>
<dbReference type="Proteomes" id="UP000011758">
    <property type="component" value="Unassembled WGS sequence"/>
</dbReference>
<proteinExistence type="predicted"/>
<feature type="domain" description="PRD" evidence="2">
    <location>
        <begin position="187"/>
        <end position="268"/>
    </location>
</feature>
<dbReference type="PANTHER" id="PTHR30185:SF12">
    <property type="entry name" value="TRANSCRIPTIONAL REGULATOR MANR"/>
    <property type="match status" value="1"/>
</dbReference>
<evidence type="ECO:0000313" key="4">
    <source>
        <dbReference type="EMBL" id="EMD15896.1"/>
    </source>
</evidence>
<gene>
    <name evidence="4" type="ORF">HMPREF9943_01843</name>
</gene>
<dbReference type="InterPro" id="IPR050661">
    <property type="entry name" value="BglG_antiterminators"/>
</dbReference>
<accession>M2Q0S3</accession>
<keyword evidence="5" id="KW-1185">Reference proteome</keyword>
<dbReference type="OrthoDB" id="3175596at2"/>
<evidence type="ECO:0000259" key="2">
    <source>
        <dbReference type="Pfam" id="PF00874"/>
    </source>
</evidence>
<dbReference type="EMBL" id="AGEJ01000028">
    <property type="protein sequence ID" value="EMD15896.1"/>
    <property type="molecule type" value="Genomic_DNA"/>
</dbReference>
<feature type="domain" description="Helix-turn-helix type 11" evidence="3">
    <location>
        <begin position="4"/>
        <end position="57"/>
    </location>
</feature>
<comment type="caution">
    <text evidence="4">The sequence shown here is derived from an EMBL/GenBank/DDBJ whole genome shotgun (WGS) entry which is preliminary data.</text>
</comment>
<dbReference type="eggNOG" id="COG3711">
    <property type="taxonomic scope" value="Bacteria"/>
</dbReference>